<evidence type="ECO:0000313" key="1">
    <source>
        <dbReference type="EMBL" id="CUA83188.1"/>
    </source>
</evidence>
<sequence length="105" mass="11576">MKWLLITLAGILVLYSPTAESCSFRISGGELIRCGMTKIEVMNKIGNPELRDRQSIGVNTGFGRSGKSAEAWSYVVKGDIGGEYYLTVLFSGNKVVEIESQQVRR</sequence>
<organism evidence="1 2">
    <name type="scientific">Pseudidiomarina woesei</name>
    <dbReference type="NCBI Taxonomy" id="1381080"/>
    <lineage>
        <taxon>Bacteria</taxon>
        <taxon>Pseudomonadati</taxon>
        <taxon>Pseudomonadota</taxon>
        <taxon>Gammaproteobacteria</taxon>
        <taxon>Alteromonadales</taxon>
        <taxon>Idiomarinaceae</taxon>
        <taxon>Pseudidiomarina</taxon>
    </lineage>
</organism>
<evidence type="ECO:0000313" key="2">
    <source>
        <dbReference type="Proteomes" id="UP000182598"/>
    </source>
</evidence>
<keyword evidence="2" id="KW-1185">Reference proteome</keyword>
<reference evidence="2" key="1">
    <citation type="submission" date="2015-08" db="EMBL/GenBank/DDBJ databases">
        <authorList>
            <person name="Varghese N."/>
        </authorList>
    </citation>
    <scope>NUCLEOTIDE SEQUENCE [LARGE SCALE GENOMIC DNA]</scope>
    <source>
        <strain evidence="2">DSM 27808</strain>
    </source>
</reference>
<protein>
    <recommendedName>
        <fullName evidence="3">DUF2845 domain-containing protein</fullName>
    </recommendedName>
</protein>
<dbReference type="OrthoDB" id="6238221at2"/>
<dbReference type="RefSeq" id="WP_055438161.1">
    <property type="nucleotide sequence ID" value="NZ_CYHB01000001.1"/>
</dbReference>
<evidence type="ECO:0008006" key="3">
    <source>
        <dbReference type="Google" id="ProtNLM"/>
    </source>
</evidence>
<accession>A0A0K6GXG3</accession>
<gene>
    <name evidence="1" type="ORF">Ga0061064_0471</name>
</gene>
<proteinExistence type="predicted"/>
<name>A0A0K6GXG3_9GAMM</name>
<dbReference type="EMBL" id="CYHB01000001">
    <property type="protein sequence ID" value="CUA83188.1"/>
    <property type="molecule type" value="Genomic_DNA"/>
</dbReference>
<dbReference type="AlphaFoldDB" id="A0A0K6GXG3"/>
<dbReference type="Proteomes" id="UP000182598">
    <property type="component" value="Unassembled WGS sequence"/>
</dbReference>